<keyword evidence="1" id="KW-1133">Transmembrane helix</keyword>
<keyword evidence="1" id="KW-0812">Transmembrane</keyword>
<feature type="transmembrane region" description="Helical" evidence="1">
    <location>
        <begin position="94"/>
        <end position="112"/>
    </location>
</feature>
<protein>
    <recommendedName>
        <fullName evidence="3">Peptidase M50 domain-containing protein</fullName>
    </recommendedName>
</protein>
<accession>A0A645CVX1</accession>
<name>A0A645CVX1_9ZZZZ</name>
<feature type="transmembrane region" description="Helical" evidence="1">
    <location>
        <begin position="132"/>
        <end position="157"/>
    </location>
</feature>
<comment type="caution">
    <text evidence="2">The sequence shown here is derived from an EMBL/GenBank/DDBJ whole genome shotgun (WGS) entry which is preliminary data.</text>
</comment>
<proteinExistence type="predicted"/>
<feature type="transmembrane region" description="Helical" evidence="1">
    <location>
        <begin position="12"/>
        <end position="31"/>
    </location>
</feature>
<feature type="transmembrane region" description="Helical" evidence="1">
    <location>
        <begin position="166"/>
        <end position="188"/>
    </location>
</feature>
<dbReference type="EMBL" id="VSSQ01030508">
    <property type="protein sequence ID" value="MPM81061.1"/>
    <property type="molecule type" value="Genomic_DNA"/>
</dbReference>
<organism evidence="2">
    <name type="scientific">bioreactor metagenome</name>
    <dbReference type="NCBI Taxonomy" id="1076179"/>
    <lineage>
        <taxon>unclassified sequences</taxon>
        <taxon>metagenomes</taxon>
        <taxon>ecological metagenomes</taxon>
    </lineage>
</organism>
<feature type="transmembrane region" description="Helical" evidence="1">
    <location>
        <begin position="65"/>
        <end position="87"/>
    </location>
</feature>
<keyword evidence="1" id="KW-0472">Membrane</keyword>
<gene>
    <name evidence="2" type="ORF">SDC9_128113</name>
</gene>
<dbReference type="AlphaFoldDB" id="A0A645CVX1"/>
<evidence type="ECO:0008006" key="3">
    <source>
        <dbReference type="Google" id="ProtNLM"/>
    </source>
</evidence>
<reference evidence="2" key="1">
    <citation type="submission" date="2019-08" db="EMBL/GenBank/DDBJ databases">
        <authorList>
            <person name="Kucharzyk K."/>
            <person name="Murdoch R.W."/>
            <person name="Higgins S."/>
            <person name="Loffler F."/>
        </authorList>
    </citation>
    <scope>NUCLEOTIDE SEQUENCE</scope>
</reference>
<sequence length="189" mass="20891">MINLSYETKSKENLLIFFLISIGAQIIAYQVHEFGHYLVGMILGIEQRFVLTGVMHEELTNLHQALHSSGGLVATLVLAVISLVLLISSKKSNSYLLSFVYANTLLRIQPMVDSLVSKNMQYQDEYKVAESIGISGQLLCIISLVIFSAIFATAIYYSGKKKILKIIVFIFASGVAAIIINSLGSMLFY</sequence>
<evidence type="ECO:0000313" key="2">
    <source>
        <dbReference type="EMBL" id="MPM81061.1"/>
    </source>
</evidence>
<evidence type="ECO:0000256" key="1">
    <source>
        <dbReference type="SAM" id="Phobius"/>
    </source>
</evidence>